<name>A0A1T0CQ71_9GAMM</name>
<accession>A0A1T0CQ71</accession>
<dbReference type="AlphaFoldDB" id="A0A1T0CQ71"/>
<dbReference type="GO" id="GO:0003677">
    <property type="term" value="F:DNA binding"/>
    <property type="evidence" value="ECO:0007669"/>
    <property type="project" value="UniProtKB-KW"/>
</dbReference>
<sequence>MKKWANFKIEELFSFENKPSKGLNHLDKCENGGINYIGATNRNNGVLDYVKPYPNLIYRGNAIAFIRNGEGAMGYSIYKKEDFIATQDISVGYNKNLTEYSGLFITTIADRVRGKYNFGYKRNQSRLNNEILRLPIDEQGNPDWKFMEEYIKSIEYDKVQAILQHLNDNHSQHSTAQRLWAEFSLSQIFNIKSGVRLTKQDMINGDIPFIGATEFDNGITAFVSNHNTSLDKNILGINYNGSVGYGFYHPYTCLFSDDVKRLELKDKSHANTWVYLFLKTVILQQKQKYQYGYKFNAQRMNKQKILLPITPNHEPDWAYMEHSMKLIEIRKILEIIERLQ</sequence>
<feature type="domain" description="Type I restriction modification DNA specificity" evidence="4">
    <location>
        <begin position="180"/>
        <end position="331"/>
    </location>
</feature>
<reference evidence="5 6" key="1">
    <citation type="submission" date="2017-02" db="EMBL/GenBank/DDBJ databases">
        <title>Draft genome sequence of Moraxella pluranimalium CCUG 54913T type strain.</title>
        <authorList>
            <person name="Salva-Serra F."/>
            <person name="Engstrom-Jakobsson H."/>
            <person name="Thorell K."/>
            <person name="Jaen-Luchoro D."/>
            <person name="Gonzales-Siles L."/>
            <person name="Karlsson R."/>
            <person name="Yazdan S."/>
            <person name="Boulund F."/>
            <person name="Johnning A."/>
            <person name="Engstrand L."/>
            <person name="Kristiansson E."/>
            <person name="Moore E."/>
        </authorList>
    </citation>
    <scope>NUCLEOTIDE SEQUENCE [LARGE SCALE GENOMIC DNA]</scope>
    <source>
        <strain evidence="5 6">CCUG 54913</strain>
    </source>
</reference>
<dbReference type="SUPFAM" id="SSF116734">
    <property type="entry name" value="DNA methylase specificity domain"/>
    <property type="match status" value="2"/>
</dbReference>
<dbReference type="GO" id="GO:0009307">
    <property type="term" value="P:DNA restriction-modification system"/>
    <property type="evidence" value="ECO:0007669"/>
    <property type="project" value="UniProtKB-KW"/>
</dbReference>
<evidence type="ECO:0000256" key="2">
    <source>
        <dbReference type="ARBA" id="ARBA00022747"/>
    </source>
</evidence>
<organism evidence="5 6">
    <name type="scientific">Moraxella pluranimalium</name>
    <dbReference type="NCBI Taxonomy" id="470453"/>
    <lineage>
        <taxon>Bacteria</taxon>
        <taxon>Pseudomonadati</taxon>
        <taxon>Pseudomonadota</taxon>
        <taxon>Gammaproteobacteria</taxon>
        <taxon>Moraxellales</taxon>
        <taxon>Moraxellaceae</taxon>
        <taxon>Moraxella</taxon>
    </lineage>
</organism>
<evidence type="ECO:0000256" key="1">
    <source>
        <dbReference type="ARBA" id="ARBA00010923"/>
    </source>
</evidence>
<evidence type="ECO:0000256" key="3">
    <source>
        <dbReference type="ARBA" id="ARBA00023125"/>
    </source>
</evidence>
<dbReference type="InterPro" id="IPR044946">
    <property type="entry name" value="Restrct_endonuc_typeI_TRD_sf"/>
</dbReference>
<keyword evidence="3" id="KW-0238">DNA-binding</keyword>
<proteinExistence type="inferred from homology"/>
<gene>
    <name evidence="5" type="ORF">B0680_04735</name>
</gene>
<dbReference type="EMBL" id="MUYU01000010">
    <property type="protein sequence ID" value="OOS24490.1"/>
    <property type="molecule type" value="Genomic_DNA"/>
</dbReference>
<evidence type="ECO:0000259" key="4">
    <source>
        <dbReference type="Pfam" id="PF01420"/>
    </source>
</evidence>
<evidence type="ECO:0000313" key="6">
    <source>
        <dbReference type="Proteomes" id="UP000189800"/>
    </source>
</evidence>
<dbReference type="InterPro" id="IPR000055">
    <property type="entry name" value="Restrct_endonuc_typeI_TRD"/>
</dbReference>
<comment type="similarity">
    <text evidence="1">Belongs to the type-I restriction system S methylase family.</text>
</comment>
<dbReference type="STRING" id="470453.B0680_04735"/>
<protein>
    <recommendedName>
        <fullName evidence="4">Type I restriction modification DNA specificity domain-containing protein</fullName>
    </recommendedName>
</protein>
<evidence type="ECO:0000313" key="5">
    <source>
        <dbReference type="EMBL" id="OOS24490.1"/>
    </source>
</evidence>
<comment type="caution">
    <text evidence="5">The sequence shown here is derived from an EMBL/GenBank/DDBJ whole genome shotgun (WGS) entry which is preliminary data.</text>
</comment>
<dbReference type="Proteomes" id="UP000189800">
    <property type="component" value="Unassembled WGS sequence"/>
</dbReference>
<dbReference type="RefSeq" id="WP_228143754.1">
    <property type="nucleotide sequence ID" value="NZ_MUYU01000010.1"/>
</dbReference>
<keyword evidence="2" id="KW-0680">Restriction system</keyword>
<keyword evidence="6" id="KW-1185">Reference proteome</keyword>
<feature type="domain" description="Type I restriction modification DNA specificity" evidence="4">
    <location>
        <begin position="1"/>
        <end position="158"/>
    </location>
</feature>
<dbReference type="Pfam" id="PF01420">
    <property type="entry name" value="Methylase_S"/>
    <property type="match status" value="2"/>
</dbReference>
<dbReference type="Gene3D" id="3.90.220.20">
    <property type="entry name" value="DNA methylase specificity domains"/>
    <property type="match status" value="2"/>
</dbReference>